<keyword evidence="2 4" id="KW-0560">Oxidoreductase</keyword>
<dbReference type="Pfam" id="PF00171">
    <property type="entry name" value="Aldedh"/>
    <property type="match status" value="1"/>
</dbReference>
<dbReference type="Proteomes" id="UP000274601">
    <property type="component" value="Unassembled WGS sequence"/>
</dbReference>
<evidence type="ECO:0000256" key="4">
    <source>
        <dbReference type="RuleBase" id="RU003345"/>
    </source>
</evidence>
<reference evidence="6 7" key="1">
    <citation type="submission" date="2018-10" db="EMBL/GenBank/DDBJ databases">
        <title>Genomic Encyclopedia of Archaeal and Bacterial Type Strains, Phase II (KMG-II): from individual species to whole genera.</title>
        <authorList>
            <person name="Goeker M."/>
        </authorList>
    </citation>
    <scope>NUCLEOTIDE SEQUENCE [LARGE SCALE GENOMIC DNA]</scope>
    <source>
        <strain evidence="6 7">DSM 43383</strain>
    </source>
</reference>
<evidence type="ECO:0000256" key="3">
    <source>
        <dbReference type="PROSITE-ProRule" id="PRU10007"/>
    </source>
</evidence>
<dbReference type="InterPro" id="IPR015590">
    <property type="entry name" value="Aldehyde_DH_dom"/>
</dbReference>
<dbReference type="PROSITE" id="PS00687">
    <property type="entry name" value="ALDEHYDE_DEHYDR_GLU"/>
    <property type="match status" value="1"/>
</dbReference>
<evidence type="ECO:0000256" key="2">
    <source>
        <dbReference type="ARBA" id="ARBA00023002"/>
    </source>
</evidence>
<dbReference type="SUPFAM" id="SSF53720">
    <property type="entry name" value="ALDH-like"/>
    <property type="match status" value="1"/>
</dbReference>
<dbReference type="InterPro" id="IPR016160">
    <property type="entry name" value="Ald_DH_CS_CYS"/>
</dbReference>
<dbReference type="InterPro" id="IPR016163">
    <property type="entry name" value="Ald_DH_C"/>
</dbReference>
<evidence type="ECO:0000313" key="7">
    <source>
        <dbReference type="Proteomes" id="UP000274601"/>
    </source>
</evidence>
<dbReference type="EMBL" id="RBWU01000002">
    <property type="protein sequence ID" value="RKS76505.1"/>
    <property type="molecule type" value="Genomic_DNA"/>
</dbReference>
<evidence type="ECO:0000256" key="1">
    <source>
        <dbReference type="ARBA" id="ARBA00009986"/>
    </source>
</evidence>
<dbReference type="CDD" id="cd07114">
    <property type="entry name" value="ALDH_DhaS"/>
    <property type="match status" value="1"/>
</dbReference>
<evidence type="ECO:0000313" key="6">
    <source>
        <dbReference type="EMBL" id="RKS76505.1"/>
    </source>
</evidence>
<dbReference type="GO" id="GO:0016620">
    <property type="term" value="F:oxidoreductase activity, acting on the aldehyde or oxo group of donors, NAD or NADP as acceptor"/>
    <property type="evidence" value="ECO:0007669"/>
    <property type="project" value="InterPro"/>
</dbReference>
<proteinExistence type="inferred from homology"/>
<comment type="caution">
    <text evidence="6">The sequence shown here is derived from an EMBL/GenBank/DDBJ whole genome shotgun (WGS) entry which is preliminary data.</text>
</comment>
<dbReference type="InterPro" id="IPR016162">
    <property type="entry name" value="Ald_DH_N"/>
</dbReference>
<organism evidence="6 7">
    <name type="scientific">Actinomadura pelletieri DSM 43383</name>
    <dbReference type="NCBI Taxonomy" id="1120940"/>
    <lineage>
        <taxon>Bacteria</taxon>
        <taxon>Bacillati</taxon>
        <taxon>Actinomycetota</taxon>
        <taxon>Actinomycetes</taxon>
        <taxon>Streptosporangiales</taxon>
        <taxon>Thermomonosporaceae</taxon>
        <taxon>Actinomadura</taxon>
    </lineage>
</organism>
<dbReference type="AlphaFoldDB" id="A0A495QSM1"/>
<sequence length="497" mass="52429">MTDQFSTGSLAPPGHILVGGEWVEGHGAELISHDPADGTAIAVLPAADATDVDTAVRRGDQARSARAWRNLLPHQRARYLTRTADLIEERTEYLATLQSRDNGKPLTETRLLVASAAGTFRYVAAVLESQEGAIPPSRGDHLAFSVHEPIGVVGAITPWNSPIASEAQKIAPALAAGNAVVVKPALWTPLLALELGALLLEAGVPEGLVSVLPGPGNTVGQALVEHPGVGHISFTGGTKTGRTLAATAATRLKTTSLELGGKSPTIVLPDADLDTAVNGVLFGIFSSQGQSCIAGSRLFVHETVYDEVVSRISQKADRLRVGHPRAENTQLGPLITASHRDTVESHITDAITAGGTIRAGGTRPSDPSLKTGNYLRPTVIEGLAPDARAVREEIFGPVLVAMPFRDEEDLIAAANNTAYGLACGIWTRDFPRAWRLARAIEAGTVWINTYKQLSIATPFGGVKDSGSSREKGLGAIRAYQRQKSIYMGMSGPIAWAD</sequence>
<dbReference type="InterPro" id="IPR016161">
    <property type="entry name" value="Ald_DH/histidinol_DH"/>
</dbReference>
<dbReference type="PROSITE" id="PS00070">
    <property type="entry name" value="ALDEHYDE_DEHYDR_CYS"/>
    <property type="match status" value="1"/>
</dbReference>
<feature type="domain" description="Aldehyde dehydrogenase" evidence="5">
    <location>
        <begin position="22"/>
        <end position="485"/>
    </location>
</feature>
<keyword evidence="7" id="KW-1185">Reference proteome</keyword>
<dbReference type="Gene3D" id="3.40.605.10">
    <property type="entry name" value="Aldehyde Dehydrogenase, Chain A, domain 1"/>
    <property type="match status" value="1"/>
</dbReference>
<dbReference type="OrthoDB" id="3802174at2"/>
<accession>A0A495QSM1</accession>
<name>A0A495QSM1_9ACTN</name>
<protein>
    <submittedName>
        <fullName evidence="6">Betaine-aldehyde dehydrogenase</fullName>
    </submittedName>
</protein>
<dbReference type="InterPro" id="IPR029510">
    <property type="entry name" value="Ald_DH_CS_GLU"/>
</dbReference>
<dbReference type="RefSeq" id="WP_121433838.1">
    <property type="nucleotide sequence ID" value="NZ_RBWU01000002.1"/>
</dbReference>
<evidence type="ECO:0000259" key="5">
    <source>
        <dbReference type="Pfam" id="PF00171"/>
    </source>
</evidence>
<dbReference type="FunFam" id="3.40.605.10:FF:000007">
    <property type="entry name" value="NAD/NADP-dependent betaine aldehyde dehydrogenase"/>
    <property type="match status" value="1"/>
</dbReference>
<dbReference type="PANTHER" id="PTHR11699">
    <property type="entry name" value="ALDEHYDE DEHYDROGENASE-RELATED"/>
    <property type="match status" value="1"/>
</dbReference>
<feature type="active site" evidence="3">
    <location>
        <position position="258"/>
    </location>
</feature>
<dbReference type="Gene3D" id="3.40.309.10">
    <property type="entry name" value="Aldehyde Dehydrogenase, Chain A, domain 2"/>
    <property type="match status" value="1"/>
</dbReference>
<comment type="similarity">
    <text evidence="1 4">Belongs to the aldehyde dehydrogenase family.</text>
</comment>
<dbReference type="FunFam" id="3.40.309.10:FF:000012">
    <property type="entry name" value="Betaine aldehyde dehydrogenase"/>
    <property type="match status" value="1"/>
</dbReference>
<gene>
    <name evidence="6" type="ORF">BZB76_1861</name>
</gene>